<keyword evidence="2" id="KW-0812">Transmembrane</keyword>
<dbReference type="InterPro" id="IPR013783">
    <property type="entry name" value="Ig-like_fold"/>
</dbReference>
<feature type="region of interest" description="Disordered" evidence="1">
    <location>
        <begin position="101"/>
        <end position="120"/>
    </location>
</feature>
<evidence type="ECO:0000256" key="1">
    <source>
        <dbReference type="SAM" id="MobiDB-lite"/>
    </source>
</evidence>
<dbReference type="AlphaFoldDB" id="A0A6P8G6I3"/>
<gene>
    <name evidence="5" type="primary">LOC116223204</name>
</gene>
<dbReference type="RefSeq" id="XP_031434989.1">
    <property type="nucleotide sequence ID" value="XM_031579129.2"/>
</dbReference>
<protein>
    <submittedName>
        <fullName evidence="5">Uncharacterized protein LOC116223204 isoform X1</fullName>
    </submittedName>
</protein>
<accession>A0A6P8G6I3</accession>
<dbReference type="OrthoDB" id="8960934at2759"/>
<reference evidence="5" key="1">
    <citation type="submission" date="2025-08" db="UniProtKB">
        <authorList>
            <consortium name="RefSeq"/>
        </authorList>
    </citation>
    <scope>IDENTIFICATION</scope>
</reference>
<feature type="domain" description="Immunoglobulin" evidence="3">
    <location>
        <begin position="124"/>
        <end position="207"/>
    </location>
</feature>
<keyword evidence="4" id="KW-1185">Reference proteome</keyword>
<dbReference type="SUPFAM" id="SSF48726">
    <property type="entry name" value="Immunoglobulin"/>
    <property type="match status" value="1"/>
</dbReference>
<dbReference type="Gene3D" id="2.60.40.10">
    <property type="entry name" value="Immunoglobulins"/>
    <property type="match status" value="1"/>
</dbReference>
<dbReference type="Proteomes" id="UP000515152">
    <property type="component" value="Chromosome 13"/>
</dbReference>
<proteinExistence type="predicted"/>
<sequence length="344" mass="38278">MSSSLKQTFTGTLLDHKKGNWTGLRHKGKPQTRFTTKHDALRSGSELHFHRNFHQSNTYPAQAGYSRKTRMLRVLLCLLLAHLRTPVSSMSLTQPRISLSSSSECPLEPEVPPNSQRAGVNMGPQSLEVTKGHSFSMSCSTDPQYPGGFFQLLFSGSNTRNGSAVNHSACFPFPEADYSHQGNYSCVYRLNHTFVSDQTEPVVVIVKAPWLLILIAASGSVLPFILLLSIFVIWRRCLGNRHRKSSINEGRYAMNPDGEVRYATNEPVEDDERDYESLDDEDTGDYVNTATLGGSEENLDEEEDYVNTATLGDGEDDYECTENYSEHSDGDDYVNVDPLGAGTF</sequence>
<evidence type="ECO:0000256" key="2">
    <source>
        <dbReference type="SAM" id="Phobius"/>
    </source>
</evidence>
<keyword evidence="2" id="KW-1133">Transmembrane helix</keyword>
<dbReference type="KEGG" id="char:116223204"/>
<evidence type="ECO:0000259" key="3">
    <source>
        <dbReference type="SMART" id="SM00409"/>
    </source>
</evidence>
<evidence type="ECO:0000313" key="4">
    <source>
        <dbReference type="Proteomes" id="UP000515152"/>
    </source>
</evidence>
<feature type="region of interest" description="Disordered" evidence="1">
    <location>
        <begin position="310"/>
        <end position="344"/>
    </location>
</feature>
<organism evidence="4 5">
    <name type="scientific">Clupea harengus</name>
    <name type="common">Atlantic herring</name>
    <dbReference type="NCBI Taxonomy" id="7950"/>
    <lineage>
        <taxon>Eukaryota</taxon>
        <taxon>Metazoa</taxon>
        <taxon>Chordata</taxon>
        <taxon>Craniata</taxon>
        <taxon>Vertebrata</taxon>
        <taxon>Euteleostomi</taxon>
        <taxon>Actinopterygii</taxon>
        <taxon>Neopterygii</taxon>
        <taxon>Teleostei</taxon>
        <taxon>Clupei</taxon>
        <taxon>Clupeiformes</taxon>
        <taxon>Clupeoidei</taxon>
        <taxon>Clupeidae</taxon>
        <taxon>Clupea</taxon>
    </lineage>
</organism>
<dbReference type="InterPro" id="IPR036179">
    <property type="entry name" value="Ig-like_dom_sf"/>
</dbReference>
<dbReference type="InterPro" id="IPR003599">
    <property type="entry name" value="Ig_sub"/>
</dbReference>
<keyword evidence="2" id="KW-0472">Membrane</keyword>
<dbReference type="SMART" id="SM00409">
    <property type="entry name" value="IG"/>
    <property type="match status" value="1"/>
</dbReference>
<evidence type="ECO:0000313" key="5">
    <source>
        <dbReference type="RefSeq" id="XP_031434989.1"/>
    </source>
</evidence>
<name>A0A6P8G6I3_CLUHA</name>
<dbReference type="GeneID" id="116223204"/>
<feature type="transmembrane region" description="Helical" evidence="2">
    <location>
        <begin position="210"/>
        <end position="234"/>
    </location>
</feature>